<name>A0A6A6IPF8_9PLEO</name>
<dbReference type="OrthoDB" id="5876637at2759"/>
<dbReference type="Proteomes" id="UP000800094">
    <property type="component" value="Unassembled WGS sequence"/>
</dbReference>
<protein>
    <submittedName>
        <fullName evidence="2">Uncharacterized protein</fullName>
    </submittedName>
</protein>
<feature type="region of interest" description="Disordered" evidence="1">
    <location>
        <begin position="1"/>
        <end position="113"/>
    </location>
</feature>
<gene>
    <name evidence="2" type="ORF">BU26DRAFT_529440</name>
</gene>
<evidence type="ECO:0000313" key="3">
    <source>
        <dbReference type="Proteomes" id="UP000800094"/>
    </source>
</evidence>
<proteinExistence type="predicted"/>
<feature type="region of interest" description="Disordered" evidence="1">
    <location>
        <begin position="170"/>
        <end position="190"/>
    </location>
</feature>
<dbReference type="AlphaFoldDB" id="A0A6A6IPF8"/>
<feature type="compositionally biased region" description="Low complexity" evidence="1">
    <location>
        <begin position="18"/>
        <end position="29"/>
    </location>
</feature>
<evidence type="ECO:0000313" key="2">
    <source>
        <dbReference type="EMBL" id="KAF2252286.1"/>
    </source>
</evidence>
<dbReference type="RefSeq" id="XP_033687290.1">
    <property type="nucleotide sequence ID" value="XM_033830898.1"/>
</dbReference>
<feature type="compositionally biased region" description="Basic and acidic residues" evidence="1">
    <location>
        <begin position="170"/>
        <end position="182"/>
    </location>
</feature>
<dbReference type="EMBL" id="ML987192">
    <property type="protein sequence ID" value="KAF2252286.1"/>
    <property type="molecule type" value="Genomic_DNA"/>
</dbReference>
<keyword evidence="3" id="KW-1185">Reference proteome</keyword>
<dbReference type="GeneID" id="54584228"/>
<sequence length="311" mass="35476">MPHKHKRKADSDESHYDLPPSSRAAPLPAGKARAPNPAPRNKKRKVKNVDGYGADDTPKAFARLMAFKTTGKRRSALDDGAPKPKKQKQQQRKAAEEAEQEATSNSEIQPHAELKIMPGEKLSEFRQRVNAALPLTSISRNTKKFAGLSDHRVTKHERRLKKLQEGWRKEEARLREKEQEERELAEEEDDEINDLWEDRTADVSTITGNKGKKKKGKRKLVVGEVDDGRIDEWEDLKKRRQERKGLHDVVQAPPTFERVPREIFKVKEGARVNVGNVPNAVGSLRKREELGVERQGIIETYRQLMAAKREG</sequence>
<dbReference type="PANTHER" id="PTHR40644:SF1">
    <property type="entry name" value="UPF0653 PROTEIN C607.02C"/>
    <property type="match status" value="1"/>
</dbReference>
<dbReference type="PANTHER" id="PTHR40644">
    <property type="entry name" value="UPF0653 PROTEIN C607.02C"/>
    <property type="match status" value="1"/>
</dbReference>
<organism evidence="2 3">
    <name type="scientific">Trematosphaeria pertusa</name>
    <dbReference type="NCBI Taxonomy" id="390896"/>
    <lineage>
        <taxon>Eukaryota</taxon>
        <taxon>Fungi</taxon>
        <taxon>Dikarya</taxon>
        <taxon>Ascomycota</taxon>
        <taxon>Pezizomycotina</taxon>
        <taxon>Dothideomycetes</taxon>
        <taxon>Pleosporomycetidae</taxon>
        <taxon>Pleosporales</taxon>
        <taxon>Massarineae</taxon>
        <taxon>Trematosphaeriaceae</taxon>
        <taxon>Trematosphaeria</taxon>
    </lineage>
</organism>
<reference evidence="2" key="1">
    <citation type="journal article" date="2020" name="Stud. Mycol.">
        <title>101 Dothideomycetes genomes: a test case for predicting lifestyles and emergence of pathogens.</title>
        <authorList>
            <person name="Haridas S."/>
            <person name="Albert R."/>
            <person name="Binder M."/>
            <person name="Bloem J."/>
            <person name="Labutti K."/>
            <person name="Salamov A."/>
            <person name="Andreopoulos B."/>
            <person name="Baker S."/>
            <person name="Barry K."/>
            <person name="Bills G."/>
            <person name="Bluhm B."/>
            <person name="Cannon C."/>
            <person name="Castanera R."/>
            <person name="Culley D."/>
            <person name="Daum C."/>
            <person name="Ezra D."/>
            <person name="Gonzalez J."/>
            <person name="Henrissat B."/>
            <person name="Kuo A."/>
            <person name="Liang C."/>
            <person name="Lipzen A."/>
            <person name="Lutzoni F."/>
            <person name="Magnuson J."/>
            <person name="Mondo S."/>
            <person name="Nolan M."/>
            <person name="Ohm R."/>
            <person name="Pangilinan J."/>
            <person name="Park H.-J."/>
            <person name="Ramirez L."/>
            <person name="Alfaro M."/>
            <person name="Sun H."/>
            <person name="Tritt A."/>
            <person name="Yoshinaga Y."/>
            <person name="Zwiers L.-H."/>
            <person name="Turgeon B."/>
            <person name="Goodwin S."/>
            <person name="Spatafora J."/>
            <person name="Crous P."/>
            <person name="Grigoriev I."/>
        </authorList>
    </citation>
    <scope>NUCLEOTIDE SEQUENCE</scope>
    <source>
        <strain evidence="2">CBS 122368</strain>
    </source>
</reference>
<accession>A0A6A6IPF8</accession>
<evidence type="ECO:0000256" key="1">
    <source>
        <dbReference type="SAM" id="MobiDB-lite"/>
    </source>
</evidence>